<dbReference type="GO" id="GO:0009279">
    <property type="term" value="C:cell outer membrane"/>
    <property type="evidence" value="ECO:0007669"/>
    <property type="project" value="TreeGrafter"/>
</dbReference>
<sequence length="619" mass="68939">MSLPTRLFIEVTSDRQEYDEPRRIITAKGKVIVRFNGSILAADHLQVNLGDFIATGEGNVSLARGNQLLRADKFTYKFIQDRGKLQNGRGEIFIPTVGKDFSFLATDVTTGRIVEPISDRIRVRQPLKASSPGAINFNIGGVNNVSNLPKYKQGGTVNKIRFEAAWIDFYPHGWNARDVKLTNDPFSPPELELRAKKITLTRKSPLKNKIKTQGQKLVFDQGLSLPIPKSSQTIDYRERNVTPILVSFGFDEDERGGLFLERRFEILNKETSQWNITPQFFTQEAIKKTSSIASVFGLKSKLNIQFDQRSILEGYGSLTSFDSGEIQEKLRANIRLQRKFGNLQKPHKLSMGFNYRERIFNSNLGFQTIQSSIGSTVMSPVIHLGKGLNLSYQTGAQYVTADTDRQELLNTIRNNNLVSLINFQGSAALSGGLLLWQGKGLPPTAKEGLQYTRNPVVPFIRLYTGVTATANLYSNGHKQSTINGTIGLQGQFGYSSKLFSDYTGFNISFSQGINSGVSPFLFDRDIDKKVLGLGVTQQIYGPLRIGFETAINLNTGESSTTDYILEYSRRTYGVTIRYNPVLGLGAVNFRVSDFNWNGGTNPFAPSEVRPVIGGIKRSD</sequence>
<accession>M1X4W5</accession>
<dbReference type="GO" id="GO:1990351">
    <property type="term" value="C:transporter complex"/>
    <property type="evidence" value="ECO:0007669"/>
    <property type="project" value="TreeGrafter"/>
</dbReference>
<dbReference type="PANTHER" id="PTHR30189:SF1">
    <property type="entry name" value="LPS-ASSEMBLY PROTEIN LPTD"/>
    <property type="match status" value="1"/>
</dbReference>
<comment type="caution">
    <text evidence="1">The sequence shown here is derived from an EMBL/GenBank/DDBJ whole genome shotgun (WGS) entry which is preliminary data.</text>
</comment>
<name>M1X4W5_9NOST</name>
<evidence type="ECO:0000313" key="1">
    <source>
        <dbReference type="EMBL" id="CCH66801.1"/>
    </source>
</evidence>
<dbReference type="EMBL" id="CAIY01000027">
    <property type="protein sequence ID" value="CCH66801.1"/>
    <property type="molecule type" value="Genomic_DNA"/>
</dbReference>
<proteinExistence type="predicted"/>
<dbReference type="STRING" id="1165094.RINTHH_6460"/>
<evidence type="ECO:0000313" key="2">
    <source>
        <dbReference type="Proteomes" id="UP000053051"/>
    </source>
</evidence>
<dbReference type="Proteomes" id="UP000053051">
    <property type="component" value="Unassembled WGS sequence"/>
</dbReference>
<reference evidence="1 2" key="1">
    <citation type="submission" date="2012-05" db="EMBL/GenBank/DDBJ databases">
        <authorList>
            <person name="Hilton J."/>
        </authorList>
    </citation>
    <scope>NUCLEOTIDE SEQUENCE [LARGE SCALE GENOMIC DNA]</scope>
    <source>
        <strain evidence="1 2">HH01</strain>
    </source>
</reference>
<organism evidence="1 2">
    <name type="scientific">Richelia intracellularis HH01</name>
    <dbReference type="NCBI Taxonomy" id="1165094"/>
    <lineage>
        <taxon>Bacteria</taxon>
        <taxon>Bacillati</taxon>
        <taxon>Cyanobacteriota</taxon>
        <taxon>Cyanophyceae</taxon>
        <taxon>Nostocales</taxon>
        <taxon>Nostocaceae</taxon>
        <taxon>Richelia</taxon>
    </lineage>
</organism>
<dbReference type="InterPro" id="IPR022244">
    <property type="entry name" value="DUF3769"/>
</dbReference>
<dbReference type="PANTHER" id="PTHR30189">
    <property type="entry name" value="LPS-ASSEMBLY PROTEIN"/>
    <property type="match status" value="1"/>
</dbReference>
<dbReference type="InterPro" id="IPR050218">
    <property type="entry name" value="LptD"/>
</dbReference>
<evidence type="ECO:0008006" key="3">
    <source>
        <dbReference type="Google" id="ProtNLM"/>
    </source>
</evidence>
<keyword evidence="2" id="KW-1185">Reference proteome</keyword>
<dbReference type="Pfam" id="PF12600">
    <property type="entry name" value="DUF3769"/>
    <property type="match status" value="1"/>
</dbReference>
<dbReference type="AlphaFoldDB" id="M1X4W5"/>
<gene>
    <name evidence="1" type="ORF">RINTHH_6460</name>
</gene>
<reference evidence="2" key="2">
    <citation type="submission" date="2016-01" db="EMBL/GenBank/DDBJ databases">
        <title>Diatom-associated endosymboitic cyanobacterium lacks core nitrogen metabolism enzymes.</title>
        <authorList>
            <person name="Hilton J.A."/>
            <person name="Foster R.A."/>
            <person name="Tripp H.J."/>
            <person name="Carter B.J."/>
            <person name="Zehr J.P."/>
            <person name="Villareal T.A."/>
        </authorList>
    </citation>
    <scope>NUCLEOTIDE SEQUENCE [LARGE SCALE GENOMIC DNA]</scope>
    <source>
        <strain evidence="2">HH01</strain>
    </source>
</reference>
<protein>
    <recommendedName>
        <fullName evidence="3">DUF3769 domain-containing protein</fullName>
    </recommendedName>
</protein>